<sequence length="198" mass="23139">MKVKNANIGRGENVEEGESSRRRTGKRKRVASGVKVLERFISVKEAANFEEWTRKRRKIAPGHIVDLSDMEGMEIIPIFLMILDGDPCLLWMNFSFLKGYMNANLHKGRIQKHGNITHQWVISRVDGKDISFDDRLLNTILETPDDGIRFYIKNKKCFDPNLYSERRFEEIFTKGKFLKVMMIKMSINLMPMEDYCTI</sequence>
<protein>
    <submittedName>
        <fullName evidence="1">Uncharacterized protein</fullName>
    </submittedName>
</protein>
<comment type="caution">
    <text evidence="1">The sequence shown here is derived from an EMBL/GenBank/DDBJ whole genome shotgun (WGS) entry which is preliminary data.</text>
</comment>
<evidence type="ECO:0000313" key="1">
    <source>
        <dbReference type="EMBL" id="KAI5658444.1"/>
    </source>
</evidence>
<keyword evidence="2" id="KW-1185">Reference proteome</keyword>
<name>A0ACC0ACU2_CATRO</name>
<dbReference type="EMBL" id="CM044706">
    <property type="protein sequence ID" value="KAI5658444.1"/>
    <property type="molecule type" value="Genomic_DNA"/>
</dbReference>
<reference evidence="2" key="1">
    <citation type="journal article" date="2023" name="Nat. Plants">
        <title>Single-cell RNA sequencing provides a high-resolution roadmap for understanding the multicellular compartmentation of specialized metabolism.</title>
        <authorList>
            <person name="Sun S."/>
            <person name="Shen X."/>
            <person name="Li Y."/>
            <person name="Li Y."/>
            <person name="Wang S."/>
            <person name="Li R."/>
            <person name="Zhang H."/>
            <person name="Shen G."/>
            <person name="Guo B."/>
            <person name="Wei J."/>
            <person name="Xu J."/>
            <person name="St-Pierre B."/>
            <person name="Chen S."/>
            <person name="Sun C."/>
        </authorList>
    </citation>
    <scope>NUCLEOTIDE SEQUENCE [LARGE SCALE GENOMIC DNA]</scope>
</reference>
<gene>
    <name evidence="1" type="ORF">M9H77_27237</name>
</gene>
<organism evidence="1 2">
    <name type="scientific">Catharanthus roseus</name>
    <name type="common">Madagascar periwinkle</name>
    <name type="synonym">Vinca rosea</name>
    <dbReference type="NCBI Taxonomy" id="4058"/>
    <lineage>
        <taxon>Eukaryota</taxon>
        <taxon>Viridiplantae</taxon>
        <taxon>Streptophyta</taxon>
        <taxon>Embryophyta</taxon>
        <taxon>Tracheophyta</taxon>
        <taxon>Spermatophyta</taxon>
        <taxon>Magnoliopsida</taxon>
        <taxon>eudicotyledons</taxon>
        <taxon>Gunneridae</taxon>
        <taxon>Pentapetalae</taxon>
        <taxon>asterids</taxon>
        <taxon>lamiids</taxon>
        <taxon>Gentianales</taxon>
        <taxon>Apocynaceae</taxon>
        <taxon>Rauvolfioideae</taxon>
        <taxon>Vinceae</taxon>
        <taxon>Catharanthinae</taxon>
        <taxon>Catharanthus</taxon>
    </lineage>
</organism>
<accession>A0ACC0ACU2</accession>
<proteinExistence type="predicted"/>
<dbReference type="Proteomes" id="UP001060085">
    <property type="component" value="Linkage Group LG06"/>
</dbReference>
<evidence type="ECO:0000313" key="2">
    <source>
        <dbReference type="Proteomes" id="UP001060085"/>
    </source>
</evidence>